<dbReference type="AlphaFoldDB" id="A0A5C5X6Z7"/>
<keyword evidence="3" id="KW-1185">Reference proteome</keyword>
<dbReference type="EMBL" id="SIHI01000001">
    <property type="protein sequence ID" value="TWT58033.1"/>
    <property type="molecule type" value="Genomic_DNA"/>
</dbReference>
<evidence type="ECO:0000256" key="1">
    <source>
        <dbReference type="SAM" id="MobiDB-lite"/>
    </source>
</evidence>
<evidence type="ECO:0000313" key="3">
    <source>
        <dbReference type="Proteomes" id="UP000317243"/>
    </source>
</evidence>
<sequence>MSTTEFRRNHPHRRSSRTSPLVGITDYPNKNDHAIRRGRFLFHLAEDYEFVRCRFPYLAQTDFERESFGVFRRQLSNTRKQGRG</sequence>
<organism evidence="2 3">
    <name type="scientific">Thalassoglobus neptunius</name>
    <dbReference type="NCBI Taxonomy" id="1938619"/>
    <lineage>
        <taxon>Bacteria</taxon>
        <taxon>Pseudomonadati</taxon>
        <taxon>Planctomycetota</taxon>
        <taxon>Planctomycetia</taxon>
        <taxon>Planctomycetales</taxon>
        <taxon>Planctomycetaceae</taxon>
        <taxon>Thalassoglobus</taxon>
    </lineage>
</organism>
<proteinExistence type="predicted"/>
<protein>
    <submittedName>
        <fullName evidence="2">Uncharacterized protein</fullName>
    </submittedName>
</protein>
<name>A0A5C5X6Z7_9PLAN</name>
<accession>A0A5C5X6Z7</accession>
<gene>
    <name evidence="2" type="ORF">KOR42_14020</name>
</gene>
<evidence type="ECO:0000313" key="2">
    <source>
        <dbReference type="EMBL" id="TWT58033.1"/>
    </source>
</evidence>
<reference evidence="2 3" key="1">
    <citation type="submission" date="2019-02" db="EMBL/GenBank/DDBJ databases">
        <title>Deep-cultivation of Planctomycetes and their phenomic and genomic characterization uncovers novel biology.</title>
        <authorList>
            <person name="Wiegand S."/>
            <person name="Jogler M."/>
            <person name="Boedeker C."/>
            <person name="Pinto D."/>
            <person name="Vollmers J."/>
            <person name="Rivas-Marin E."/>
            <person name="Kohn T."/>
            <person name="Peeters S.H."/>
            <person name="Heuer A."/>
            <person name="Rast P."/>
            <person name="Oberbeckmann S."/>
            <person name="Bunk B."/>
            <person name="Jeske O."/>
            <person name="Meyerdierks A."/>
            <person name="Storesund J.E."/>
            <person name="Kallscheuer N."/>
            <person name="Luecker S."/>
            <person name="Lage O.M."/>
            <person name="Pohl T."/>
            <person name="Merkel B.J."/>
            <person name="Hornburger P."/>
            <person name="Mueller R.-W."/>
            <person name="Bruemmer F."/>
            <person name="Labrenz M."/>
            <person name="Spormann A.M."/>
            <person name="Op Den Camp H."/>
            <person name="Overmann J."/>
            <person name="Amann R."/>
            <person name="Jetten M.S.M."/>
            <person name="Mascher T."/>
            <person name="Medema M.H."/>
            <person name="Devos D.P."/>
            <person name="Kaster A.-K."/>
            <person name="Ovreas L."/>
            <person name="Rohde M."/>
            <person name="Galperin M.Y."/>
            <person name="Jogler C."/>
        </authorList>
    </citation>
    <scope>NUCLEOTIDE SEQUENCE [LARGE SCALE GENOMIC DNA]</scope>
    <source>
        <strain evidence="2 3">KOR42</strain>
    </source>
</reference>
<feature type="region of interest" description="Disordered" evidence="1">
    <location>
        <begin position="1"/>
        <end position="25"/>
    </location>
</feature>
<comment type="caution">
    <text evidence="2">The sequence shown here is derived from an EMBL/GenBank/DDBJ whole genome shotgun (WGS) entry which is preliminary data.</text>
</comment>
<dbReference type="Proteomes" id="UP000317243">
    <property type="component" value="Unassembled WGS sequence"/>
</dbReference>